<dbReference type="OrthoDB" id="10104821at2759"/>
<evidence type="ECO:0000313" key="1">
    <source>
        <dbReference type="EMBL" id="CAF0864619.1"/>
    </source>
</evidence>
<dbReference type="EMBL" id="CAJNOT010003327">
    <property type="protein sequence ID" value="CAF1377794.1"/>
    <property type="molecule type" value="Genomic_DNA"/>
</dbReference>
<evidence type="ECO:0000313" key="2">
    <source>
        <dbReference type="EMBL" id="CAF1247617.1"/>
    </source>
</evidence>
<name>A0A815JCQ3_9BILA</name>
<dbReference type="AlphaFoldDB" id="A0A815JCQ3"/>
<protein>
    <submittedName>
        <fullName evidence="3">Uncharacterized protein</fullName>
    </submittedName>
</protein>
<dbReference type="EMBL" id="CAJNOU010001750">
    <property type="protein sequence ID" value="CAF1247617.1"/>
    <property type="molecule type" value="Genomic_DNA"/>
</dbReference>
<evidence type="ECO:0000313" key="5">
    <source>
        <dbReference type="EMBL" id="CAF3914137.1"/>
    </source>
</evidence>
<evidence type="ECO:0000313" key="4">
    <source>
        <dbReference type="EMBL" id="CAF3834353.1"/>
    </source>
</evidence>
<dbReference type="Proteomes" id="UP000663864">
    <property type="component" value="Unassembled WGS sequence"/>
</dbReference>
<dbReference type="Proteomes" id="UP000663889">
    <property type="component" value="Unassembled WGS sequence"/>
</dbReference>
<dbReference type="EMBL" id="CAJOBD010006457">
    <property type="protein sequence ID" value="CAF4061591.1"/>
    <property type="molecule type" value="Genomic_DNA"/>
</dbReference>
<dbReference type="Proteomes" id="UP000663882">
    <property type="component" value="Unassembled WGS sequence"/>
</dbReference>
<dbReference type="EMBL" id="CAJOBE010002632">
    <property type="protein sequence ID" value="CAF3834353.1"/>
    <property type="molecule type" value="Genomic_DNA"/>
</dbReference>
<dbReference type="Proteomes" id="UP000663823">
    <property type="component" value="Unassembled WGS sequence"/>
</dbReference>
<dbReference type="Proteomes" id="UP000663874">
    <property type="component" value="Unassembled WGS sequence"/>
</dbReference>
<sequence>MVMHDIVRTQFNQTDDRLDCLIPMVFTRTPGIILLIGENESLSGPFLDMLTQGSCGGKSIKIKPYGIYQLDHNDRNLTQFNKLELQRRYENQSSNFY</sequence>
<dbReference type="EMBL" id="CAJOAX010004627">
    <property type="protein sequence ID" value="CAF3914137.1"/>
    <property type="molecule type" value="Genomic_DNA"/>
</dbReference>
<organism evidence="3 7">
    <name type="scientific">Rotaria sordida</name>
    <dbReference type="NCBI Taxonomy" id="392033"/>
    <lineage>
        <taxon>Eukaryota</taxon>
        <taxon>Metazoa</taxon>
        <taxon>Spiralia</taxon>
        <taxon>Gnathifera</taxon>
        <taxon>Rotifera</taxon>
        <taxon>Eurotatoria</taxon>
        <taxon>Bdelloidea</taxon>
        <taxon>Philodinida</taxon>
        <taxon>Philodinidae</taxon>
        <taxon>Rotaria</taxon>
    </lineage>
</organism>
<evidence type="ECO:0000313" key="3">
    <source>
        <dbReference type="EMBL" id="CAF1377794.1"/>
    </source>
</evidence>
<comment type="caution">
    <text evidence="3">The sequence shown here is derived from an EMBL/GenBank/DDBJ whole genome shotgun (WGS) entry which is preliminary data.</text>
</comment>
<proteinExistence type="predicted"/>
<evidence type="ECO:0000313" key="7">
    <source>
        <dbReference type="Proteomes" id="UP000663864"/>
    </source>
</evidence>
<gene>
    <name evidence="4" type="ORF">FNK824_LOCUS16951</name>
    <name evidence="6" type="ORF">JBS370_LOCUS29626</name>
    <name evidence="5" type="ORF">OTI717_LOCUS24459</name>
    <name evidence="1" type="ORF">RFH988_LOCUS7150</name>
    <name evidence="2" type="ORF">SEV965_LOCUS23562</name>
    <name evidence="3" type="ORF">ZHD862_LOCUS31954</name>
</gene>
<reference evidence="3" key="1">
    <citation type="submission" date="2021-02" db="EMBL/GenBank/DDBJ databases">
        <authorList>
            <person name="Nowell W R."/>
        </authorList>
    </citation>
    <scope>NUCLEOTIDE SEQUENCE</scope>
</reference>
<dbReference type="Proteomes" id="UP000663836">
    <property type="component" value="Unassembled WGS sequence"/>
</dbReference>
<dbReference type="EMBL" id="CAJNOO010000223">
    <property type="protein sequence ID" value="CAF0864619.1"/>
    <property type="molecule type" value="Genomic_DNA"/>
</dbReference>
<evidence type="ECO:0000313" key="6">
    <source>
        <dbReference type="EMBL" id="CAF4061591.1"/>
    </source>
</evidence>
<accession>A0A815JCQ3</accession>